<dbReference type="EMBL" id="CAMPGE010007716">
    <property type="protein sequence ID" value="CAI2366629.1"/>
    <property type="molecule type" value="Genomic_DNA"/>
</dbReference>
<dbReference type="Proteomes" id="UP001295684">
    <property type="component" value="Unassembled WGS sequence"/>
</dbReference>
<name>A0AAD1UD61_EUPCR</name>
<organism evidence="1 2">
    <name type="scientific">Euplotes crassus</name>
    <dbReference type="NCBI Taxonomy" id="5936"/>
    <lineage>
        <taxon>Eukaryota</taxon>
        <taxon>Sar</taxon>
        <taxon>Alveolata</taxon>
        <taxon>Ciliophora</taxon>
        <taxon>Intramacronucleata</taxon>
        <taxon>Spirotrichea</taxon>
        <taxon>Hypotrichia</taxon>
        <taxon>Euplotida</taxon>
        <taxon>Euplotidae</taxon>
        <taxon>Moneuplotes</taxon>
    </lineage>
</organism>
<sequence length="273" mass="31524">MTYKYDAILTYSDSGDPRIEEKVKKKLRHICNKNCDALELDQFLIRRPLEEASNRELICRQPLWKILQAFSFKEKEEKSISTCGSWILGNSYWSKIIIGASILLQKLGKLCRLKDQDFIRSYCLARILDEDLNNQISDSAYETDVSKLLEYNPKIIDYFFLGEKDGSLSVSHISKYVDCLSLLALLSFFENGCPSHSHSGENYEVVLKKWYFISDHPKNDDGLEVITTSSLLGSQIFKIAELNEFILTEEQFLDEKEKLLCSNSFSILLFEHP</sequence>
<proteinExistence type="predicted"/>
<gene>
    <name evidence="1" type="ORF">ECRASSUSDP1_LOCUS7902</name>
</gene>
<dbReference type="AlphaFoldDB" id="A0AAD1UD61"/>
<evidence type="ECO:0000313" key="2">
    <source>
        <dbReference type="Proteomes" id="UP001295684"/>
    </source>
</evidence>
<comment type="caution">
    <text evidence="1">The sequence shown here is derived from an EMBL/GenBank/DDBJ whole genome shotgun (WGS) entry which is preliminary data.</text>
</comment>
<accession>A0AAD1UD61</accession>
<protein>
    <submittedName>
        <fullName evidence="1">Uncharacterized protein</fullName>
    </submittedName>
</protein>
<evidence type="ECO:0000313" key="1">
    <source>
        <dbReference type="EMBL" id="CAI2366629.1"/>
    </source>
</evidence>
<keyword evidence="2" id="KW-1185">Reference proteome</keyword>
<reference evidence="1" key="1">
    <citation type="submission" date="2023-07" db="EMBL/GenBank/DDBJ databases">
        <authorList>
            <consortium name="AG Swart"/>
            <person name="Singh M."/>
            <person name="Singh A."/>
            <person name="Seah K."/>
            <person name="Emmerich C."/>
        </authorList>
    </citation>
    <scope>NUCLEOTIDE SEQUENCE</scope>
    <source>
        <strain evidence="1">DP1</strain>
    </source>
</reference>